<dbReference type="GeneID" id="20089247"/>
<accession>A0A024TI70</accession>
<evidence type="ECO:0000256" key="1">
    <source>
        <dbReference type="SAM" id="MobiDB-lite"/>
    </source>
</evidence>
<reference evidence="2" key="1">
    <citation type="submission" date="2013-12" db="EMBL/GenBank/DDBJ databases">
        <title>The Genome Sequence of Aphanomyces invadans NJM9701.</title>
        <authorList>
            <consortium name="The Broad Institute Genomics Platform"/>
            <person name="Russ C."/>
            <person name="Tyler B."/>
            <person name="van West P."/>
            <person name="Dieguez-Uribeondo J."/>
            <person name="Young S.K."/>
            <person name="Zeng Q."/>
            <person name="Gargeya S."/>
            <person name="Fitzgerald M."/>
            <person name="Abouelleil A."/>
            <person name="Alvarado L."/>
            <person name="Chapman S.B."/>
            <person name="Gainer-Dewar J."/>
            <person name="Goldberg J."/>
            <person name="Griggs A."/>
            <person name="Gujja S."/>
            <person name="Hansen M."/>
            <person name="Howarth C."/>
            <person name="Imamovic A."/>
            <person name="Ireland A."/>
            <person name="Larimer J."/>
            <person name="McCowan C."/>
            <person name="Murphy C."/>
            <person name="Pearson M."/>
            <person name="Poon T.W."/>
            <person name="Priest M."/>
            <person name="Roberts A."/>
            <person name="Saif S."/>
            <person name="Shea T."/>
            <person name="Sykes S."/>
            <person name="Wortman J."/>
            <person name="Nusbaum C."/>
            <person name="Birren B."/>
        </authorList>
    </citation>
    <scope>NUCLEOTIDE SEQUENCE [LARGE SCALE GENOMIC DNA]</scope>
    <source>
        <strain evidence="2">NJM9701</strain>
    </source>
</reference>
<dbReference type="OrthoDB" id="66803at2759"/>
<gene>
    <name evidence="2" type="ORF">H310_12197</name>
</gene>
<dbReference type="EMBL" id="KI913988">
    <property type="protein sequence ID" value="ETV93845.1"/>
    <property type="molecule type" value="Genomic_DNA"/>
</dbReference>
<dbReference type="RefSeq" id="XP_008877405.1">
    <property type="nucleotide sequence ID" value="XM_008879183.1"/>
</dbReference>
<feature type="region of interest" description="Disordered" evidence="1">
    <location>
        <begin position="156"/>
        <end position="204"/>
    </location>
</feature>
<dbReference type="VEuPathDB" id="FungiDB:H310_12197"/>
<name>A0A024TI70_9STRA</name>
<evidence type="ECO:0000313" key="2">
    <source>
        <dbReference type="EMBL" id="ETV93845.1"/>
    </source>
</evidence>
<proteinExistence type="predicted"/>
<organism evidence="2">
    <name type="scientific">Aphanomyces invadans</name>
    <dbReference type="NCBI Taxonomy" id="157072"/>
    <lineage>
        <taxon>Eukaryota</taxon>
        <taxon>Sar</taxon>
        <taxon>Stramenopiles</taxon>
        <taxon>Oomycota</taxon>
        <taxon>Saprolegniomycetes</taxon>
        <taxon>Saprolegniales</taxon>
        <taxon>Verrucalvaceae</taxon>
        <taxon>Aphanomyces</taxon>
    </lineage>
</organism>
<protein>
    <recommendedName>
        <fullName evidence="3">Cysteine/serine-rich nuclear protein N-terminal domain-containing protein</fullName>
    </recommendedName>
</protein>
<dbReference type="AlphaFoldDB" id="A0A024TI70"/>
<dbReference type="eggNOG" id="ENOG502S628">
    <property type="taxonomic scope" value="Eukaryota"/>
</dbReference>
<evidence type="ECO:0008006" key="3">
    <source>
        <dbReference type="Google" id="ProtNLM"/>
    </source>
</evidence>
<sequence length="204" mass="23507">MELLQTAAMTTAAERLKQDADDASPTHVEALFEVTPPRAPSSRVVTFTTATTYVFNVAYGGSALPKKSGPPIGMADIHIDEFHEDLRDELYQLQTSDVEHKRRRRVRKFDHLERIDMLKRAKYHVQDIATFCMDAIDIRKSRQESLHQFRREVYQADVADDEDTPRDDEGHKADDTEDTMMNAMHELKRLRPPMFEPPCHSLQP</sequence>